<accession>A0A8E2JF25</accession>
<dbReference type="AlphaFoldDB" id="A0A8E2JF25"/>
<evidence type="ECO:0000313" key="2">
    <source>
        <dbReference type="EMBL" id="OCK80189.1"/>
    </source>
</evidence>
<protein>
    <submittedName>
        <fullName evidence="2">Uncharacterized protein</fullName>
    </submittedName>
</protein>
<dbReference type="EMBL" id="KV744971">
    <property type="protein sequence ID" value="OCK80189.1"/>
    <property type="molecule type" value="Genomic_DNA"/>
</dbReference>
<sequence length="136" mass="14952">MEEMMHQWISHHQDRLLRRTVNPSLDRTWEAVKTSRRQSSSLAVWQSGSLAVGAVGQSGSLAVLVTFGGACSVTRKLLHSASVRYPWCFCLLHAPGVALGKDPALSQNQTADLGSSSSPLQSRVHNKKKVWESNRT</sequence>
<evidence type="ECO:0000313" key="3">
    <source>
        <dbReference type="Proteomes" id="UP000250266"/>
    </source>
</evidence>
<organism evidence="2 3">
    <name type="scientific">Lepidopterella palustris CBS 459.81</name>
    <dbReference type="NCBI Taxonomy" id="1314670"/>
    <lineage>
        <taxon>Eukaryota</taxon>
        <taxon>Fungi</taxon>
        <taxon>Dikarya</taxon>
        <taxon>Ascomycota</taxon>
        <taxon>Pezizomycotina</taxon>
        <taxon>Dothideomycetes</taxon>
        <taxon>Pleosporomycetidae</taxon>
        <taxon>Mytilinidiales</taxon>
        <taxon>Argynnaceae</taxon>
        <taxon>Lepidopterella</taxon>
    </lineage>
</organism>
<reference evidence="2 3" key="1">
    <citation type="journal article" date="2016" name="Nat. Commun.">
        <title>Ectomycorrhizal ecology is imprinted in the genome of the dominant symbiotic fungus Cenococcum geophilum.</title>
        <authorList>
            <consortium name="DOE Joint Genome Institute"/>
            <person name="Peter M."/>
            <person name="Kohler A."/>
            <person name="Ohm R.A."/>
            <person name="Kuo A."/>
            <person name="Krutzmann J."/>
            <person name="Morin E."/>
            <person name="Arend M."/>
            <person name="Barry K.W."/>
            <person name="Binder M."/>
            <person name="Choi C."/>
            <person name="Clum A."/>
            <person name="Copeland A."/>
            <person name="Grisel N."/>
            <person name="Haridas S."/>
            <person name="Kipfer T."/>
            <person name="LaButti K."/>
            <person name="Lindquist E."/>
            <person name="Lipzen A."/>
            <person name="Maire R."/>
            <person name="Meier B."/>
            <person name="Mihaltcheva S."/>
            <person name="Molinier V."/>
            <person name="Murat C."/>
            <person name="Poggeler S."/>
            <person name="Quandt C.A."/>
            <person name="Sperisen C."/>
            <person name="Tritt A."/>
            <person name="Tisserant E."/>
            <person name="Crous P.W."/>
            <person name="Henrissat B."/>
            <person name="Nehls U."/>
            <person name="Egli S."/>
            <person name="Spatafora J.W."/>
            <person name="Grigoriev I.V."/>
            <person name="Martin F.M."/>
        </authorList>
    </citation>
    <scope>NUCLEOTIDE SEQUENCE [LARGE SCALE GENOMIC DNA]</scope>
    <source>
        <strain evidence="2 3">CBS 459.81</strain>
    </source>
</reference>
<name>A0A8E2JF25_9PEZI</name>
<feature type="region of interest" description="Disordered" evidence="1">
    <location>
        <begin position="108"/>
        <end position="136"/>
    </location>
</feature>
<proteinExistence type="predicted"/>
<gene>
    <name evidence="2" type="ORF">K432DRAFT_50568</name>
</gene>
<feature type="compositionally biased region" description="Polar residues" evidence="1">
    <location>
        <begin position="108"/>
        <end position="123"/>
    </location>
</feature>
<dbReference type="Proteomes" id="UP000250266">
    <property type="component" value="Unassembled WGS sequence"/>
</dbReference>
<keyword evidence="3" id="KW-1185">Reference proteome</keyword>
<evidence type="ECO:0000256" key="1">
    <source>
        <dbReference type="SAM" id="MobiDB-lite"/>
    </source>
</evidence>